<gene>
    <name evidence="1" type="ORF">LCGC14_0817220</name>
</gene>
<dbReference type="AlphaFoldDB" id="A0A0F9S4V1"/>
<proteinExistence type="predicted"/>
<sequence>MPDLQCPFCDSNVMMSDDKKQWCPKCGKGTMLEPHLQPDQRICSNPEPKAPRGKTSWKDGRLEFICLKCKHTKRKLRYVQPIGEAGRVRHDTTDGGCGPKCFKGEHLHVICCDCGYRQWDYCADHVEVPAPPIACKACGATKPLYSVARRLCHECHMNQFPNDTTQLPCKHSNTVSRQGTIIDDKIWSYIKTCADCGYEWEVLPENLPVRESGDGDGE</sequence>
<comment type="caution">
    <text evidence="1">The sequence shown here is derived from an EMBL/GenBank/DDBJ whole genome shotgun (WGS) entry which is preliminary data.</text>
</comment>
<reference evidence="1" key="1">
    <citation type="journal article" date="2015" name="Nature">
        <title>Complex archaea that bridge the gap between prokaryotes and eukaryotes.</title>
        <authorList>
            <person name="Spang A."/>
            <person name="Saw J.H."/>
            <person name="Jorgensen S.L."/>
            <person name="Zaremba-Niedzwiedzka K."/>
            <person name="Martijn J."/>
            <person name="Lind A.E."/>
            <person name="van Eijk R."/>
            <person name="Schleper C."/>
            <person name="Guy L."/>
            <person name="Ettema T.J."/>
        </authorList>
    </citation>
    <scope>NUCLEOTIDE SEQUENCE</scope>
</reference>
<organism evidence="1">
    <name type="scientific">marine sediment metagenome</name>
    <dbReference type="NCBI Taxonomy" id="412755"/>
    <lineage>
        <taxon>unclassified sequences</taxon>
        <taxon>metagenomes</taxon>
        <taxon>ecological metagenomes</taxon>
    </lineage>
</organism>
<accession>A0A0F9S4V1</accession>
<dbReference type="EMBL" id="LAZR01002277">
    <property type="protein sequence ID" value="KKN32111.1"/>
    <property type="molecule type" value="Genomic_DNA"/>
</dbReference>
<evidence type="ECO:0000313" key="1">
    <source>
        <dbReference type="EMBL" id="KKN32111.1"/>
    </source>
</evidence>
<protein>
    <submittedName>
        <fullName evidence="1">Uncharacterized protein</fullName>
    </submittedName>
</protein>
<name>A0A0F9S4V1_9ZZZZ</name>